<feature type="domain" description="XdhC Rossmann" evidence="2">
    <location>
        <begin position="154"/>
        <end position="296"/>
    </location>
</feature>
<dbReference type="RefSeq" id="WP_229751306.1">
    <property type="nucleotide sequence ID" value="NZ_BMED01000006.1"/>
</dbReference>
<comment type="caution">
    <text evidence="3">The sequence shown here is derived from an EMBL/GenBank/DDBJ whole genome shotgun (WGS) entry which is preliminary data.</text>
</comment>
<dbReference type="EMBL" id="BMED01000006">
    <property type="protein sequence ID" value="GGC93898.1"/>
    <property type="molecule type" value="Genomic_DNA"/>
</dbReference>
<name>A0A916XQZ8_9BURK</name>
<protein>
    <submittedName>
        <fullName evidence="3">Xanthine dehydrogenase accessory protein XdhC</fullName>
    </submittedName>
</protein>
<dbReference type="PANTHER" id="PTHR30388">
    <property type="entry name" value="ALDEHYDE OXIDOREDUCTASE MOLYBDENUM COFACTOR ASSEMBLY PROTEIN"/>
    <property type="match status" value="1"/>
</dbReference>
<dbReference type="InterPro" id="IPR052698">
    <property type="entry name" value="MoCofactor_Util/Proc"/>
</dbReference>
<organism evidence="3 4">
    <name type="scientific">Undibacterium terreum</name>
    <dbReference type="NCBI Taxonomy" id="1224302"/>
    <lineage>
        <taxon>Bacteria</taxon>
        <taxon>Pseudomonadati</taxon>
        <taxon>Pseudomonadota</taxon>
        <taxon>Betaproteobacteria</taxon>
        <taxon>Burkholderiales</taxon>
        <taxon>Oxalobacteraceae</taxon>
        <taxon>Undibacterium</taxon>
    </lineage>
</organism>
<proteinExistence type="predicted"/>
<dbReference type="InterPro" id="IPR003777">
    <property type="entry name" value="XdhC_CoxI"/>
</dbReference>
<dbReference type="InterPro" id="IPR027051">
    <property type="entry name" value="XdhC_Rossmann_dom"/>
</dbReference>
<evidence type="ECO:0000259" key="1">
    <source>
        <dbReference type="Pfam" id="PF02625"/>
    </source>
</evidence>
<dbReference type="Proteomes" id="UP000637423">
    <property type="component" value="Unassembled WGS sequence"/>
</dbReference>
<accession>A0A916XQZ8</accession>
<dbReference type="Pfam" id="PF13478">
    <property type="entry name" value="XdhC_C"/>
    <property type="match status" value="1"/>
</dbReference>
<reference evidence="3" key="2">
    <citation type="submission" date="2020-09" db="EMBL/GenBank/DDBJ databases">
        <authorList>
            <person name="Sun Q."/>
            <person name="Zhou Y."/>
        </authorList>
    </citation>
    <scope>NUCLEOTIDE SEQUENCE</scope>
    <source>
        <strain evidence="3">CGMCC 1.10998</strain>
    </source>
</reference>
<evidence type="ECO:0000313" key="3">
    <source>
        <dbReference type="EMBL" id="GGC93898.1"/>
    </source>
</evidence>
<reference evidence="3" key="1">
    <citation type="journal article" date="2014" name="Int. J. Syst. Evol. Microbiol.">
        <title>Complete genome sequence of Corynebacterium casei LMG S-19264T (=DSM 44701T), isolated from a smear-ripened cheese.</title>
        <authorList>
            <consortium name="US DOE Joint Genome Institute (JGI-PGF)"/>
            <person name="Walter F."/>
            <person name="Albersmeier A."/>
            <person name="Kalinowski J."/>
            <person name="Ruckert C."/>
        </authorList>
    </citation>
    <scope>NUCLEOTIDE SEQUENCE</scope>
    <source>
        <strain evidence="3">CGMCC 1.10998</strain>
    </source>
</reference>
<keyword evidence="4" id="KW-1185">Reference proteome</keyword>
<evidence type="ECO:0000313" key="4">
    <source>
        <dbReference type="Proteomes" id="UP000637423"/>
    </source>
</evidence>
<dbReference type="InterPro" id="IPR014308">
    <property type="entry name" value="Xanthine_DH_XdhC"/>
</dbReference>
<sequence>MLALIMAYSDTTCCASPGSQAITPLDWYNGLMQLPRERHAVLVSITDAAGSTPRTTGSRMLVTPHSQCDTIGGGHLEWKALAMARLWLAEPVVASVAGAACIARTERLALGPSLGQCCGGVVHIALERLDQMSDAEYAAKLLQFQQLQPKLPHLYLFGAGHVGAALVQVLAQVPCRISWVDERDHLFPASLPGNVETEDTDVPEAVIANAEAGSYFLVMTHHHGLDLILSEHILRRTDAAWFGLIGSKTKRVNFERRLQERGIAAGRLQDMVCPIGMPGISGKEPGVIAVAVAAQLLQLWSEARTLGTPVDTRLRKELSSHDHVSP</sequence>
<dbReference type="Pfam" id="PF02625">
    <property type="entry name" value="XdhC_CoxI"/>
    <property type="match status" value="1"/>
</dbReference>
<evidence type="ECO:0000259" key="2">
    <source>
        <dbReference type="Pfam" id="PF13478"/>
    </source>
</evidence>
<dbReference type="Gene3D" id="3.40.50.720">
    <property type="entry name" value="NAD(P)-binding Rossmann-like Domain"/>
    <property type="match status" value="1"/>
</dbReference>
<dbReference type="PANTHER" id="PTHR30388:SF6">
    <property type="entry name" value="XANTHINE DEHYDROGENASE SUBUNIT A-RELATED"/>
    <property type="match status" value="1"/>
</dbReference>
<dbReference type="AlphaFoldDB" id="A0A916XQZ8"/>
<feature type="domain" description="XdhC- CoxI" evidence="1">
    <location>
        <begin position="36"/>
        <end position="90"/>
    </location>
</feature>
<dbReference type="NCBIfam" id="TIGR02964">
    <property type="entry name" value="xanthine_xdhC"/>
    <property type="match status" value="1"/>
</dbReference>
<gene>
    <name evidence="3" type="ORF">GCM10011396_46520</name>
</gene>